<feature type="chain" id="PRO_5040131751" evidence="1">
    <location>
        <begin position="24"/>
        <end position="52"/>
    </location>
</feature>
<proteinExistence type="predicted"/>
<sequence>MKLLRAIVHLVLLLTTCFPHATLRDLQNIQPLKTTLDCLQPNFHLRCPSYVE</sequence>
<gene>
    <name evidence="2" type="ORF">HOLleu_19405</name>
</gene>
<evidence type="ECO:0000313" key="3">
    <source>
        <dbReference type="Proteomes" id="UP001152320"/>
    </source>
</evidence>
<accession>A0A9Q1BZW1</accession>
<evidence type="ECO:0000313" key="2">
    <source>
        <dbReference type="EMBL" id="KAJ8035660.1"/>
    </source>
</evidence>
<dbReference type="Proteomes" id="UP001152320">
    <property type="component" value="Chromosome 9"/>
</dbReference>
<organism evidence="2 3">
    <name type="scientific">Holothuria leucospilota</name>
    <name type="common">Black long sea cucumber</name>
    <name type="synonym">Mertensiothuria leucospilota</name>
    <dbReference type="NCBI Taxonomy" id="206669"/>
    <lineage>
        <taxon>Eukaryota</taxon>
        <taxon>Metazoa</taxon>
        <taxon>Echinodermata</taxon>
        <taxon>Eleutherozoa</taxon>
        <taxon>Echinozoa</taxon>
        <taxon>Holothuroidea</taxon>
        <taxon>Aspidochirotacea</taxon>
        <taxon>Aspidochirotida</taxon>
        <taxon>Holothuriidae</taxon>
        <taxon>Holothuria</taxon>
    </lineage>
</organism>
<keyword evidence="3" id="KW-1185">Reference proteome</keyword>
<name>A0A9Q1BZW1_HOLLE</name>
<dbReference type="EMBL" id="JAIZAY010000009">
    <property type="protein sequence ID" value="KAJ8035660.1"/>
    <property type="molecule type" value="Genomic_DNA"/>
</dbReference>
<reference evidence="2" key="1">
    <citation type="submission" date="2021-10" db="EMBL/GenBank/DDBJ databases">
        <title>Tropical sea cucumber genome reveals ecological adaptation and Cuvierian tubules defense mechanism.</title>
        <authorList>
            <person name="Chen T."/>
        </authorList>
    </citation>
    <scope>NUCLEOTIDE SEQUENCE</scope>
    <source>
        <strain evidence="2">Nanhai2018</strain>
        <tissue evidence="2">Muscle</tissue>
    </source>
</reference>
<keyword evidence="1" id="KW-0732">Signal</keyword>
<feature type="signal peptide" evidence="1">
    <location>
        <begin position="1"/>
        <end position="23"/>
    </location>
</feature>
<protein>
    <submittedName>
        <fullName evidence="2">Uncharacterized protein</fullName>
    </submittedName>
</protein>
<comment type="caution">
    <text evidence="2">The sequence shown here is derived from an EMBL/GenBank/DDBJ whole genome shotgun (WGS) entry which is preliminary data.</text>
</comment>
<evidence type="ECO:0000256" key="1">
    <source>
        <dbReference type="SAM" id="SignalP"/>
    </source>
</evidence>
<dbReference type="AlphaFoldDB" id="A0A9Q1BZW1"/>